<name>A0A317ZT34_9MICO</name>
<proteinExistence type="predicted"/>
<evidence type="ECO:0000313" key="1">
    <source>
        <dbReference type="EMBL" id="PXA70352.1"/>
    </source>
</evidence>
<comment type="caution">
    <text evidence="1">The sequence shown here is derived from an EMBL/GenBank/DDBJ whole genome shotgun (WGS) entry which is preliminary data.</text>
</comment>
<accession>A0A317ZT34</accession>
<dbReference type="AlphaFoldDB" id="A0A317ZT34"/>
<keyword evidence="2" id="KW-1185">Reference proteome</keyword>
<protein>
    <submittedName>
        <fullName evidence="1">Uncharacterized protein</fullName>
    </submittedName>
</protein>
<sequence length="83" mass="9087">MRTLEYAGSLRALNGRLPEVIHSVDDLLARMDRAEFRLAELDGVPYAIDELRRDSLRIAELSDLVVTALGSLPAGPDRPASKA</sequence>
<dbReference type="EMBL" id="QHLY01000008">
    <property type="protein sequence ID" value="PXA70352.1"/>
    <property type="molecule type" value="Genomic_DNA"/>
</dbReference>
<evidence type="ECO:0000313" key="2">
    <source>
        <dbReference type="Proteomes" id="UP000246722"/>
    </source>
</evidence>
<organism evidence="1 2">
    <name type="scientific">Cryobacterium arcticum</name>
    <dbReference type="NCBI Taxonomy" id="670052"/>
    <lineage>
        <taxon>Bacteria</taxon>
        <taxon>Bacillati</taxon>
        <taxon>Actinomycetota</taxon>
        <taxon>Actinomycetes</taxon>
        <taxon>Micrococcales</taxon>
        <taxon>Microbacteriaceae</taxon>
        <taxon>Cryobacterium</taxon>
    </lineage>
</organism>
<dbReference type="Proteomes" id="UP000246722">
    <property type="component" value="Unassembled WGS sequence"/>
</dbReference>
<gene>
    <name evidence="1" type="ORF">CTB96_07880</name>
</gene>
<reference evidence="1 2" key="1">
    <citation type="submission" date="2018-05" db="EMBL/GenBank/DDBJ databases">
        <title>Genetic diversity of glacier-inhabiting Cryobacterium bacteria in China and description of Cryobacterium mengkeensis sp. nov. and Arthrobacter glacialis sp. nov.</title>
        <authorList>
            <person name="Liu Q."/>
            <person name="Xin Y.-H."/>
        </authorList>
    </citation>
    <scope>NUCLEOTIDE SEQUENCE [LARGE SCALE GENOMIC DNA]</scope>
    <source>
        <strain evidence="1 2">SK-1</strain>
    </source>
</reference>